<proteinExistence type="predicted"/>
<protein>
    <submittedName>
        <fullName evidence="1">Uncharacterized protein</fullName>
    </submittedName>
</protein>
<accession>A0A7S2S8Q5</accession>
<organism evidence="1">
    <name type="scientific">Eucampia antarctica</name>
    <dbReference type="NCBI Taxonomy" id="49252"/>
    <lineage>
        <taxon>Eukaryota</taxon>
        <taxon>Sar</taxon>
        <taxon>Stramenopiles</taxon>
        <taxon>Ochrophyta</taxon>
        <taxon>Bacillariophyta</taxon>
        <taxon>Mediophyceae</taxon>
        <taxon>Biddulphiophycidae</taxon>
        <taxon>Hemiaulales</taxon>
        <taxon>Hemiaulaceae</taxon>
        <taxon>Eucampia</taxon>
    </lineage>
</organism>
<reference evidence="1" key="1">
    <citation type="submission" date="2021-01" db="EMBL/GenBank/DDBJ databases">
        <authorList>
            <person name="Corre E."/>
            <person name="Pelletier E."/>
            <person name="Niang G."/>
            <person name="Scheremetjew M."/>
            <person name="Finn R."/>
            <person name="Kale V."/>
            <person name="Holt S."/>
            <person name="Cochrane G."/>
            <person name="Meng A."/>
            <person name="Brown T."/>
            <person name="Cohen L."/>
        </authorList>
    </citation>
    <scope>NUCLEOTIDE SEQUENCE</scope>
    <source>
        <strain evidence="1">CCMP1452</strain>
    </source>
</reference>
<dbReference type="AlphaFoldDB" id="A0A7S2S8Q5"/>
<name>A0A7S2S8Q5_9STRA</name>
<evidence type="ECO:0000313" key="1">
    <source>
        <dbReference type="EMBL" id="CAD9692808.1"/>
    </source>
</evidence>
<sequence>MPDKWLRDVCFGCLQNAGCHISLILQKQQQPTSTIDTLYDDNDDNNDDDNVEQRYTRDQKELVGLMEEVFDCHPGGIDFNILIPALLLLQKRSSSQQPWHKDATISTQSLLCFLCDLAGKPHHHSTNTTTINHTEWMKQYFVLDGALAMKQCGMMENVMAGANLIGGHEGLVLQCVDILMNYAYLGMNEAESLLLYGQRDDVSFLSTTTSSPSSSSSSILRSSTGCGKKNGVLMLTEGHKRILWLLETYVLSIEKYGDLDSSLLRRGKVNPDFAARICLRAWLSLNLNGHLKCCGPVLSSWLYAKLNLGATSTKSNNQNSKHNGDCHNRLACAVLARVLLWPSSSSLEEDSPNDNDDDDDSDHDSNKVLAEWLDFDPSFLIALSFHCCGMVESVPPPIADDIFSSSIRLPNEQNDHHHPIQS</sequence>
<dbReference type="EMBL" id="HBHI01025323">
    <property type="protein sequence ID" value="CAD9692808.1"/>
    <property type="molecule type" value="Transcribed_RNA"/>
</dbReference>
<gene>
    <name evidence="1" type="ORF">EANT1437_LOCUS13005</name>
</gene>